<dbReference type="AlphaFoldDB" id="A0A895XWA7"/>
<dbReference type="SUPFAM" id="SSF46785">
    <property type="entry name" value="Winged helix' DNA-binding domain"/>
    <property type="match status" value="1"/>
</dbReference>
<dbReference type="GO" id="GO:0045892">
    <property type="term" value="P:negative regulation of DNA-templated transcription"/>
    <property type="evidence" value="ECO:0007669"/>
    <property type="project" value="TreeGrafter"/>
</dbReference>
<sequence>MDSGETVQEFSDLGEPVHHLVEQGVTMTMIPTIPPQEPFSSGEGSDVRVRRALIVEAIAKHGPMKANQISEETRIPRSSVYWHLDKLCSSGHLTKDKPHNGRYFLGERPLAAVPESDTAPGVPVNVGRLLQYRALETGYSLYMGKIKASGIAISAWAHGQGSPYIEDLEVGLHEAAHATALGQALLATLPPREVLRYIAANSGRRMPCYTSLTYCNPEHLAARLTEFHMVGIHTEVGQFRKGVACAAVVVKDGPGITDRIAVATVIPEADTYAHGPRVNRELRQTAAQLQPWLLVQPAT</sequence>
<dbReference type="PANTHER" id="PTHR30136:SF24">
    <property type="entry name" value="HTH-TYPE TRANSCRIPTIONAL REPRESSOR ALLR"/>
    <property type="match status" value="1"/>
</dbReference>
<dbReference type="RefSeq" id="WP_213172521.1">
    <property type="nucleotide sequence ID" value="NZ_CP070496.1"/>
</dbReference>
<reference evidence="4" key="1">
    <citation type="submission" date="2021-02" db="EMBL/GenBank/DDBJ databases">
        <title>Natronoglycomyces albus gen. nov., sp. nov, a haloalkaliphilic actinobacterium from a soda solonchak soil.</title>
        <authorList>
            <person name="Sorokin D.Y."/>
            <person name="Khijniak T.V."/>
            <person name="Zakharycheva A.P."/>
            <person name="Boueva O.V."/>
            <person name="Ariskina E.V."/>
            <person name="Hahnke R.L."/>
            <person name="Bunk B."/>
            <person name="Sproer C."/>
            <person name="Schumann P."/>
            <person name="Evtushenko L.I."/>
            <person name="Kublanov I.V."/>
        </authorList>
    </citation>
    <scope>NUCLEOTIDE SEQUENCE</scope>
    <source>
        <strain evidence="4">DSM 106290</strain>
    </source>
</reference>
<name>A0A895XWA7_9ACTN</name>
<evidence type="ECO:0000256" key="1">
    <source>
        <dbReference type="ARBA" id="ARBA00023015"/>
    </source>
</evidence>
<dbReference type="GO" id="GO:0003700">
    <property type="term" value="F:DNA-binding transcription factor activity"/>
    <property type="evidence" value="ECO:0007669"/>
    <property type="project" value="InterPro"/>
</dbReference>
<proteinExistence type="predicted"/>
<dbReference type="InterPro" id="IPR011991">
    <property type="entry name" value="ArsR-like_HTH"/>
</dbReference>
<dbReference type="KEGG" id="nav:JQS30_06295"/>
<dbReference type="Proteomes" id="UP000662939">
    <property type="component" value="Chromosome"/>
</dbReference>
<dbReference type="SUPFAM" id="SSF55781">
    <property type="entry name" value="GAF domain-like"/>
    <property type="match status" value="1"/>
</dbReference>
<protein>
    <submittedName>
        <fullName evidence="4">ArsR family transcriptional regulator</fullName>
    </submittedName>
</protein>
<evidence type="ECO:0000259" key="3">
    <source>
        <dbReference type="PROSITE" id="PS51078"/>
    </source>
</evidence>
<dbReference type="PANTHER" id="PTHR30136">
    <property type="entry name" value="HELIX-TURN-HELIX TRANSCRIPTIONAL REGULATOR, ICLR FAMILY"/>
    <property type="match status" value="1"/>
</dbReference>
<dbReference type="CDD" id="cd00090">
    <property type="entry name" value="HTH_ARSR"/>
    <property type="match status" value="1"/>
</dbReference>
<evidence type="ECO:0000313" key="5">
    <source>
        <dbReference type="Proteomes" id="UP000662939"/>
    </source>
</evidence>
<dbReference type="PROSITE" id="PS51078">
    <property type="entry name" value="ICLR_ED"/>
    <property type="match status" value="1"/>
</dbReference>
<evidence type="ECO:0000256" key="2">
    <source>
        <dbReference type="ARBA" id="ARBA00023163"/>
    </source>
</evidence>
<evidence type="ECO:0000313" key="4">
    <source>
        <dbReference type="EMBL" id="QSB06510.1"/>
    </source>
</evidence>
<accession>A0A895XWA7</accession>
<dbReference type="InterPro" id="IPR001845">
    <property type="entry name" value="HTH_ArsR_DNA-bd_dom"/>
</dbReference>
<dbReference type="Pfam" id="PF01022">
    <property type="entry name" value="HTH_5"/>
    <property type="match status" value="1"/>
</dbReference>
<dbReference type="InterPro" id="IPR050707">
    <property type="entry name" value="HTH_MetabolicPath_Reg"/>
</dbReference>
<dbReference type="InterPro" id="IPR036390">
    <property type="entry name" value="WH_DNA-bd_sf"/>
</dbReference>
<keyword evidence="1" id="KW-0805">Transcription regulation</keyword>
<gene>
    <name evidence="4" type="ORF">JQS30_06295</name>
</gene>
<dbReference type="GO" id="GO:0003677">
    <property type="term" value="F:DNA binding"/>
    <property type="evidence" value="ECO:0007669"/>
    <property type="project" value="TreeGrafter"/>
</dbReference>
<keyword evidence="5" id="KW-1185">Reference proteome</keyword>
<dbReference type="Gene3D" id="1.10.10.10">
    <property type="entry name" value="Winged helix-like DNA-binding domain superfamily/Winged helix DNA-binding domain"/>
    <property type="match status" value="1"/>
</dbReference>
<dbReference type="InterPro" id="IPR036388">
    <property type="entry name" value="WH-like_DNA-bd_sf"/>
</dbReference>
<feature type="domain" description="IclR-ED" evidence="3">
    <location>
        <begin position="101"/>
        <end position="299"/>
    </location>
</feature>
<keyword evidence="2" id="KW-0804">Transcription</keyword>
<dbReference type="Pfam" id="PF01614">
    <property type="entry name" value="IclR_C"/>
    <property type="match status" value="1"/>
</dbReference>
<organism evidence="4 5">
    <name type="scientific">Natronoglycomyces albus</name>
    <dbReference type="NCBI Taxonomy" id="2811108"/>
    <lineage>
        <taxon>Bacteria</taxon>
        <taxon>Bacillati</taxon>
        <taxon>Actinomycetota</taxon>
        <taxon>Actinomycetes</taxon>
        <taxon>Glycomycetales</taxon>
        <taxon>Glycomycetaceae</taxon>
        <taxon>Natronoglycomyces</taxon>
    </lineage>
</organism>
<dbReference type="InterPro" id="IPR029016">
    <property type="entry name" value="GAF-like_dom_sf"/>
</dbReference>
<dbReference type="EMBL" id="CP070496">
    <property type="protein sequence ID" value="QSB06510.1"/>
    <property type="molecule type" value="Genomic_DNA"/>
</dbReference>
<dbReference type="InterPro" id="IPR014757">
    <property type="entry name" value="Tscrpt_reg_IclR_C"/>
</dbReference>
<dbReference type="Gene3D" id="3.30.450.40">
    <property type="match status" value="1"/>
</dbReference>